<evidence type="ECO:0000313" key="2">
    <source>
        <dbReference type="EMBL" id="KAK9304070.1"/>
    </source>
</evidence>
<accession>A0AAW1A211</accession>
<keyword evidence="3" id="KW-1185">Reference proteome</keyword>
<sequence length="935" mass="109213">MYDCFNMAYQDNTNALQLHIEINSENLLPVPQKYNAGSLRIPADPSWPKIPQRKLTNDDTIEPPYIVKLTETPRRSRTVIQTPLNQSPKSSITKDSAYSSFHHQKTGSNIYTLKRFPGYVDPRFKKVTNIKKNQVTSTESLQKKMDQSNIITFTKHLRREEMEKLVPEKKQIKIEEAQELHKEKEIESTRNYKEKNMFYNDKELFLEQTHSINNSELKRQDYVSETDNKKETTEHVKNIHSSEHISKSTVNDANTQVDITYLPVQENNGQLLFVLDKKLQSHPLNAIQIDTVTVPQEYINQCYNVQLPVLTYQNVPMQVSTTGPNNILQQCLHHSEYKNQTKTLIKKESEQHIYSNQAQNKNSFTNTGETNIHEKKTALMTQNSVLEQNKKSRLESNFSENSSVSEKLLDSNIQQKQQESSDSEYYIPNINKKDVHNNVFQCLKMKKVTCNTSGKETINSEVITKNNVLNKEVIDINESIPKKLNNINTDAVHDNIKILDQSHNQINYLSKNDEYHQPIPQSNVTVNDQDQPLYQNYKIGIYETKDRNKSEQYLLSTKNECIRKLCHNSEPYITLKQKKGSAKFSRKARSYFQKNSHSALVDSDYTLIWPNCQYNKYKRNHTNIHKLCNRKTRKNSQYFHPGSIHKRSMNIQIDNVSNFIEQNYLENNKHIDLRQEITNSLSKTGLQKEYCKSPKSNTDDMFERSKGISSKTQELLNKSYWEYYNRLRHKIQNTNSIEQQYPYNLTMNATEKGKQGKVNEIHDKELRSQLKINPEIQTLQQCTVLSTVINKALDSNLKSNMQTKQLYVNDNMNTSSNYIVDAQNSNTKKISHLVNDEPEFNKVKRNANKTNDKQFLELKSIIFFGGMMYILIIFLPMLYDYFYYDEYDDYENLSYLELVVEYILSSFKEAFGGIFDGVKQIFFYPHTCKKCTNVA</sequence>
<reference evidence="2 3" key="1">
    <citation type="submission" date="2024-05" db="EMBL/GenBank/DDBJ databases">
        <title>The nuclear and mitochondrial genome assemblies of Tetragonisca angustula (Apidae: Meliponini), a tiny yet remarkable pollinator in the Neotropics.</title>
        <authorList>
            <person name="Ferrari R."/>
            <person name="Ricardo P.C."/>
            <person name="Dias F.C."/>
            <person name="Araujo N.S."/>
            <person name="Soares D.O."/>
            <person name="Zhou Q.-S."/>
            <person name="Zhu C.-D."/>
            <person name="Coutinho L."/>
            <person name="Airas M.C."/>
            <person name="Batista T.M."/>
        </authorList>
    </citation>
    <scope>NUCLEOTIDE SEQUENCE [LARGE SCALE GENOMIC DNA]</scope>
    <source>
        <strain evidence="2">ASF017062</strain>
        <tissue evidence="2">Abdomen</tissue>
    </source>
</reference>
<keyword evidence="1" id="KW-0472">Membrane</keyword>
<dbReference type="Proteomes" id="UP001432146">
    <property type="component" value="Unassembled WGS sequence"/>
</dbReference>
<name>A0AAW1A211_9HYME</name>
<organism evidence="2 3">
    <name type="scientific">Tetragonisca angustula</name>
    <dbReference type="NCBI Taxonomy" id="166442"/>
    <lineage>
        <taxon>Eukaryota</taxon>
        <taxon>Metazoa</taxon>
        <taxon>Ecdysozoa</taxon>
        <taxon>Arthropoda</taxon>
        <taxon>Hexapoda</taxon>
        <taxon>Insecta</taxon>
        <taxon>Pterygota</taxon>
        <taxon>Neoptera</taxon>
        <taxon>Endopterygota</taxon>
        <taxon>Hymenoptera</taxon>
        <taxon>Apocrita</taxon>
        <taxon>Aculeata</taxon>
        <taxon>Apoidea</taxon>
        <taxon>Anthophila</taxon>
        <taxon>Apidae</taxon>
        <taxon>Tetragonisca</taxon>
    </lineage>
</organism>
<protein>
    <submittedName>
        <fullName evidence="2">Uncharacterized protein</fullName>
    </submittedName>
</protein>
<keyword evidence="1" id="KW-0812">Transmembrane</keyword>
<proteinExistence type="predicted"/>
<evidence type="ECO:0000256" key="1">
    <source>
        <dbReference type="SAM" id="Phobius"/>
    </source>
</evidence>
<dbReference type="EMBL" id="JAWNGG020000067">
    <property type="protein sequence ID" value="KAK9304070.1"/>
    <property type="molecule type" value="Genomic_DNA"/>
</dbReference>
<gene>
    <name evidence="2" type="ORF">QLX08_004445</name>
</gene>
<evidence type="ECO:0000313" key="3">
    <source>
        <dbReference type="Proteomes" id="UP001432146"/>
    </source>
</evidence>
<comment type="caution">
    <text evidence="2">The sequence shown here is derived from an EMBL/GenBank/DDBJ whole genome shotgun (WGS) entry which is preliminary data.</text>
</comment>
<keyword evidence="1" id="KW-1133">Transmembrane helix</keyword>
<dbReference type="AlphaFoldDB" id="A0AAW1A211"/>
<feature type="transmembrane region" description="Helical" evidence="1">
    <location>
        <begin position="861"/>
        <end position="879"/>
    </location>
</feature>